<dbReference type="RefSeq" id="WP_205277216.1">
    <property type="nucleotide sequence ID" value="NZ_CP031252.1"/>
</dbReference>
<accession>A0A378TUQ7</accession>
<keyword evidence="1" id="KW-0472">Membrane</keyword>
<dbReference type="Proteomes" id="UP000254927">
    <property type="component" value="Unassembled WGS sequence"/>
</dbReference>
<feature type="transmembrane region" description="Helical" evidence="1">
    <location>
        <begin position="88"/>
        <end position="121"/>
    </location>
</feature>
<reference evidence="2 3" key="1">
    <citation type="submission" date="2018-06" db="EMBL/GenBank/DDBJ databases">
        <authorList>
            <consortium name="Pathogen Informatics"/>
            <person name="Doyle S."/>
        </authorList>
    </citation>
    <scope>NUCLEOTIDE SEQUENCE [LARGE SCALE GENOMIC DNA]</scope>
    <source>
        <strain evidence="2 3">NCTC10660</strain>
    </source>
</reference>
<proteinExistence type="predicted"/>
<evidence type="ECO:0000313" key="2">
    <source>
        <dbReference type="EMBL" id="STZ66637.1"/>
    </source>
</evidence>
<dbReference type="AlphaFoldDB" id="A0A378TUQ7"/>
<keyword evidence="1" id="KW-1133">Transmembrane helix</keyword>
<keyword evidence="1" id="KW-0812">Transmembrane</keyword>
<evidence type="ECO:0000256" key="1">
    <source>
        <dbReference type="SAM" id="Phobius"/>
    </source>
</evidence>
<protein>
    <submittedName>
        <fullName evidence="2">DnaJ-family protein</fullName>
    </submittedName>
</protein>
<dbReference type="GeneID" id="93351108"/>
<feature type="transmembrane region" description="Helical" evidence="1">
    <location>
        <begin position="42"/>
        <end position="68"/>
    </location>
</feature>
<gene>
    <name evidence="2" type="ORF">NCTC10660_00088</name>
</gene>
<dbReference type="EMBL" id="UGQW01000001">
    <property type="protein sequence ID" value="STZ66637.1"/>
    <property type="molecule type" value="Genomic_DNA"/>
</dbReference>
<organism evidence="2 3">
    <name type="scientific">Neisseria elongata</name>
    <dbReference type="NCBI Taxonomy" id="495"/>
    <lineage>
        <taxon>Bacteria</taxon>
        <taxon>Pseudomonadati</taxon>
        <taxon>Pseudomonadota</taxon>
        <taxon>Betaproteobacteria</taxon>
        <taxon>Neisseriales</taxon>
        <taxon>Neisseriaceae</taxon>
        <taxon>Neisseria</taxon>
    </lineage>
</organism>
<evidence type="ECO:0000313" key="3">
    <source>
        <dbReference type="Proteomes" id="UP000254927"/>
    </source>
</evidence>
<name>A0A378TUQ7_NEIEL</name>
<sequence>MENKQSHQSDDVIDVKPVRVERQRQAAGVPDMTEEQRRNYMYVIYGLFAAGIFTGGLAVLIGAVIAYAKREDMAGTIYADHISFLIKTFWVSLAGFVICSILMLILIGFWLMPLVGIWYVFRVVVGIIRLLDNRTVTPNGWLM</sequence>